<protein>
    <submittedName>
        <fullName evidence="2">Uncharacterized protein</fullName>
    </submittedName>
</protein>
<proteinExistence type="predicted"/>
<organism evidence="2 3">
    <name type="scientific">Morella rubra</name>
    <name type="common">Chinese bayberry</name>
    <dbReference type="NCBI Taxonomy" id="262757"/>
    <lineage>
        <taxon>Eukaryota</taxon>
        <taxon>Viridiplantae</taxon>
        <taxon>Streptophyta</taxon>
        <taxon>Embryophyta</taxon>
        <taxon>Tracheophyta</taxon>
        <taxon>Spermatophyta</taxon>
        <taxon>Magnoliopsida</taxon>
        <taxon>eudicotyledons</taxon>
        <taxon>Gunneridae</taxon>
        <taxon>Pentapetalae</taxon>
        <taxon>rosids</taxon>
        <taxon>fabids</taxon>
        <taxon>Fagales</taxon>
        <taxon>Myricaceae</taxon>
        <taxon>Morella</taxon>
    </lineage>
</organism>
<sequence length="142" mass="16222">MNSSINVHGKSMTRVVVQARSSVEKSMWPLRDEVQPYDDNFSDIKTVQQEETDDTEDMTIPPDRDDTKITELKKQIACNNGLPQKRGRGPARGTEFDSLRKCGKILIKVKERARMLSDDFTMIYTESVTYIVRTFANLGCRS</sequence>
<keyword evidence="3" id="KW-1185">Reference proteome</keyword>
<dbReference type="Proteomes" id="UP000516437">
    <property type="component" value="Chromosome 6"/>
</dbReference>
<dbReference type="EMBL" id="RXIC02000024">
    <property type="protein sequence ID" value="KAB1209758.1"/>
    <property type="molecule type" value="Genomic_DNA"/>
</dbReference>
<reference evidence="2 3" key="1">
    <citation type="journal article" date="2019" name="Plant Biotechnol. J.">
        <title>The red bayberry genome and genetic basis of sex determination.</title>
        <authorList>
            <person name="Jia H.M."/>
            <person name="Jia H.J."/>
            <person name="Cai Q.L."/>
            <person name="Wang Y."/>
            <person name="Zhao H.B."/>
            <person name="Yang W.F."/>
            <person name="Wang G.Y."/>
            <person name="Li Y.H."/>
            <person name="Zhan D.L."/>
            <person name="Shen Y.T."/>
            <person name="Niu Q.F."/>
            <person name="Chang L."/>
            <person name="Qiu J."/>
            <person name="Zhao L."/>
            <person name="Xie H.B."/>
            <person name="Fu W.Y."/>
            <person name="Jin J."/>
            <person name="Li X.W."/>
            <person name="Jiao Y."/>
            <person name="Zhou C.C."/>
            <person name="Tu T."/>
            <person name="Chai C.Y."/>
            <person name="Gao J.L."/>
            <person name="Fan L.J."/>
            <person name="van de Weg E."/>
            <person name="Wang J.Y."/>
            <person name="Gao Z.S."/>
        </authorList>
    </citation>
    <scope>NUCLEOTIDE SEQUENCE [LARGE SCALE GENOMIC DNA]</scope>
    <source>
        <tissue evidence="2">Leaves</tissue>
    </source>
</reference>
<evidence type="ECO:0000256" key="1">
    <source>
        <dbReference type="SAM" id="MobiDB-lite"/>
    </source>
</evidence>
<name>A0A6A1VD07_9ROSI</name>
<accession>A0A6A1VD07</accession>
<feature type="region of interest" description="Disordered" evidence="1">
    <location>
        <begin position="39"/>
        <end position="65"/>
    </location>
</feature>
<evidence type="ECO:0000313" key="3">
    <source>
        <dbReference type="Proteomes" id="UP000516437"/>
    </source>
</evidence>
<gene>
    <name evidence="2" type="ORF">CJ030_MR6G001823</name>
</gene>
<dbReference type="AlphaFoldDB" id="A0A6A1VD07"/>
<comment type="caution">
    <text evidence="2">The sequence shown here is derived from an EMBL/GenBank/DDBJ whole genome shotgun (WGS) entry which is preliminary data.</text>
</comment>
<evidence type="ECO:0000313" key="2">
    <source>
        <dbReference type="EMBL" id="KAB1209758.1"/>
    </source>
</evidence>